<feature type="repeat" description="WD" evidence="3">
    <location>
        <begin position="908"/>
        <end position="949"/>
    </location>
</feature>
<keyword evidence="6" id="KW-1185">Reference proteome</keyword>
<feature type="repeat" description="WD" evidence="3">
    <location>
        <begin position="745"/>
        <end position="786"/>
    </location>
</feature>
<feature type="repeat" description="WD" evidence="3">
    <location>
        <begin position="704"/>
        <end position="744"/>
    </location>
</feature>
<keyword evidence="2" id="KW-0677">Repeat</keyword>
<evidence type="ECO:0000256" key="1">
    <source>
        <dbReference type="ARBA" id="ARBA00022574"/>
    </source>
</evidence>
<dbReference type="InterPro" id="IPR036322">
    <property type="entry name" value="WD40_repeat_dom_sf"/>
</dbReference>
<dbReference type="EMBL" id="JAJVCN010000001">
    <property type="protein sequence ID" value="MCE7004266.1"/>
    <property type="molecule type" value="Genomic_DNA"/>
</dbReference>
<name>A0ABS8Z8R2_9PSEU</name>
<feature type="repeat" description="WD" evidence="3">
    <location>
        <begin position="952"/>
        <end position="986"/>
    </location>
</feature>
<dbReference type="CDD" id="cd00093">
    <property type="entry name" value="HTH_XRE"/>
    <property type="match status" value="1"/>
</dbReference>
<evidence type="ECO:0000313" key="5">
    <source>
        <dbReference type="EMBL" id="MCE7004266.1"/>
    </source>
</evidence>
<feature type="repeat" description="WD" evidence="3">
    <location>
        <begin position="828"/>
        <end position="869"/>
    </location>
</feature>
<dbReference type="InterPro" id="IPR019775">
    <property type="entry name" value="WD40_repeat_CS"/>
</dbReference>
<feature type="repeat" description="WD" evidence="3">
    <location>
        <begin position="1083"/>
        <end position="1116"/>
    </location>
</feature>
<dbReference type="InterPro" id="IPR001680">
    <property type="entry name" value="WD40_rpt"/>
</dbReference>
<dbReference type="PANTHER" id="PTHR19879:SF9">
    <property type="entry name" value="TRANSCRIPTION INITIATION FACTOR TFIID SUBUNIT 5"/>
    <property type="match status" value="1"/>
</dbReference>
<dbReference type="PANTHER" id="PTHR19879">
    <property type="entry name" value="TRANSCRIPTION INITIATION FACTOR TFIID"/>
    <property type="match status" value="1"/>
</dbReference>
<evidence type="ECO:0000259" key="4">
    <source>
        <dbReference type="SMART" id="SM00530"/>
    </source>
</evidence>
<dbReference type="RefSeq" id="WP_233725796.1">
    <property type="nucleotide sequence ID" value="NZ_JAJVCN010000001.1"/>
</dbReference>
<feature type="repeat" description="WD" evidence="3">
    <location>
        <begin position="1045"/>
        <end position="1079"/>
    </location>
</feature>
<dbReference type="Gene3D" id="2.130.10.10">
    <property type="entry name" value="YVTN repeat-like/Quinoprotein amine dehydrogenase"/>
    <property type="match status" value="6"/>
</dbReference>
<dbReference type="SUPFAM" id="SSF52540">
    <property type="entry name" value="P-loop containing nucleoside triphosphate hydrolases"/>
    <property type="match status" value="1"/>
</dbReference>
<dbReference type="PROSITE" id="PS00678">
    <property type="entry name" value="WD_REPEATS_1"/>
    <property type="match status" value="10"/>
</dbReference>
<dbReference type="InterPro" id="IPR020472">
    <property type="entry name" value="WD40_PAC1"/>
</dbReference>
<reference evidence="5 6" key="1">
    <citation type="submission" date="2021-12" db="EMBL/GenBank/DDBJ databases">
        <title>Genome sequence of Kibdelosporangium philippinense ATCC 49844.</title>
        <authorList>
            <person name="Fedorov E.A."/>
            <person name="Omeragic M."/>
            <person name="Shalygina K.F."/>
            <person name="Maclea K.S."/>
        </authorList>
    </citation>
    <scope>NUCLEOTIDE SEQUENCE [LARGE SCALE GENOMIC DNA]</scope>
    <source>
        <strain evidence="5 6">ATCC 49844</strain>
    </source>
</reference>
<organism evidence="5 6">
    <name type="scientific">Kibdelosporangium philippinense</name>
    <dbReference type="NCBI Taxonomy" id="211113"/>
    <lineage>
        <taxon>Bacteria</taxon>
        <taxon>Bacillati</taxon>
        <taxon>Actinomycetota</taxon>
        <taxon>Actinomycetes</taxon>
        <taxon>Pseudonocardiales</taxon>
        <taxon>Pseudonocardiaceae</taxon>
        <taxon>Kibdelosporangium</taxon>
    </lineage>
</organism>
<feature type="repeat" description="WD" evidence="3">
    <location>
        <begin position="618"/>
        <end position="659"/>
    </location>
</feature>
<evidence type="ECO:0000256" key="3">
    <source>
        <dbReference type="PROSITE-ProRule" id="PRU00221"/>
    </source>
</evidence>
<dbReference type="SMART" id="SM00530">
    <property type="entry name" value="HTH_XRE"/>
    <property type="match status" value="1"/>
</dbReference>
<proteinExistence type="predicted"/>
<feature type="repeat" description="WD" evidence="3">
    <location>
        <begin position="793"/>
        <end position="827"/>
    </location>
</feature>
<comment type="caution">
    <text evidence="5">The sequence shown here is derived from an EMBL/GenBank/DDBJ whole genome shotgun (WGS) entry which is preliminary data.</text>
</comment>
<keyword evidence="1 3" id="KW-0853">WD repeat</keyword>
<dbReference type="SMART" id="SM00320">
    <property type="entry name" value="WD40"/>
    <property type="match status" value="14"/>
</dbReference>
<feature type="repeat" description="WD" evidence="3">
    <location>
        <begin position="663"/>
        <end position="703"/>
    </location>
</feature>
<dbReference type="SUPFAM" id="SSF50978">
    <property type="entry name" value="WD40 repeat-like"/>
    <property type="match status" value="3"/>
</dbReference>
<protein>
    <recommendedName>
        <fullName evidence="4">HTH cro/C1-type domain-containing protein</fullName>
    </recommendedName>
</protein>
<sequence>MPRPERPLESADDVLLSFAADLRGLRDKAGSPTYRELSKVAHYSPSVLSEAANGRTRPSLAVTLAYVDACGGDRDEWEQRWHALNDRQPAVATSDDEVPPYVGLAAFQPDDTDRFFGREKLVNTLRARVDQRRFVGVFGASGSGKSSLLRAGLIAGTSTPSVVFTPGPNPMEECAVRLAALTSGSAGSVRAELDADPNNLHLVIRQAVAREPDGTDLLLVIDQFEEAFTLCADRDQRSRFIAALVYAARSETSRARVVIGVRADFYGHCAQYPQLVEALEDAQVLVGPMSADELREAITGPAARADCMVETALVSKLIADTAGEGAVLPLVSHALLETWRRRSGARLTLGGYEAAGGIHHAIARTAEDVYSGLDAGQRETAHRIFLRLVALGEGTEDTKRRVHRRELDADNPDTRAVLERLASARLLTLHSDTVDIAHEALIRSWPRLRDWLSDDREGLRVHRQLTDATDAWETAERDPGALLRGTRLARASDWAAAHGEMLTKREREFLDSSQRALAVEQATARRRTRRLRQLVALLAALLMLASGATVYAIQSQRDATAQRDIALANKVVSDAAALEATNPALAAQLSLAAYRLSAIPETRDRLLATTSNPIASRLAAHTAEVLASAEDANSRMLATAGSDKTVRLWDISNPQNVTELGTLTGHTDSVNAVAFGPDGILVTGGADKSVRLWDVHQRREIGALDGHTGAVNAVAFGPDGTLATASNDKTIRLWNVRDRRLVATLPGHTGGVRALMFSPDGITLASGSNDKTVRLWDVRAQREIVKFSTPGGINGVTFSPDGFTVASAGSDKSVRLWDVRERREMAVLNGHTDIVNTVAFSNDGRYLASGSNDYTVRLWDVSERSEITILNGHTNMVKAVSFTRDGRSLITSSADKTTRVENFAQLIFGKHADSLRSAVFSPDGRTLATAANDQTVRLWDISDAMRPRELAVIQLETTVWSALFSPDGTQLATSHEDQTARLWDVRDLAHPRPMGEIRHAEAVWSTRFSPDGRTLASVGGDAVRLWDIRDPANPRPLGTIEGKPITSVRFSPDGRTLATASADNTADLWDVTDPAHPREVNTLRGHTSRVTQVAFRPDGRVLATASWDHDVRLWDVADMANPKQIGILKGHTETVTSVAFNPDGSTLVSGSHDRTARLWDVRDPANPREVATLAGHTGVVVSVVFSPDGRTVATGSHDRTARLWQTDVNNAANRVCALAHPSISQPEWNQYFPGLDYHPPC</sequence>
<dbReference type="InterPro" id="IPR015943">
    <property type="entry name" value="WD40/YVTN_repeat-like_dom_sf"/>
</dbReference>
<dbReference type="CDD" id="cd00200">
    <property type="entry name" value="WD40"/>
    <property type="match status" value="2"/>
</dbReference>
<dbReference type="InterPro" id="IPR001387">
    <property type="entry name" value="Cro/C1-type_HTH"/>
</dbReference>
<dbReference type="Pfam" id="PF20703">
    <property type="entry name" value="nSTAND1"/>
    <property type="match status" value="1"/>
</dbReference>
<dbReference type="Pfam" id="PF00400">
    <property type="entry name" value="WD40"/>
    <property type="match status" value="14"/>
</dbReference>
<dbReference type="PROSITE" id="PS50082">
    <property type="entry name" value="WD_REPEATS_2"/>
    <property type="match status" value="13"/>
</dbReference>
<feature type="repeat" description="WD" evidence="3">
    <location>
        <begin position="1173"/>
        <end position="1214"/>
    </location>
</feature>
<feature type="repeat" description="WD" evidence="3">
    <location>
        <begin position="870"/>
        <end position="900"/>
    </location>
</feature>
<dbReference type="PROSITE" id="PS50294">
    <property type="entry name" value="WD_REPEATS_REGION"/>
    <property type="match status" value="13"/>
</dbReference>
<dbReference type="PRINTS" id="PR00320">
    <property type="entry name" value="GPROTEINBRPT"/>
</dbReference>
<dbReference type="InterPro" id="IPR049052">
    <property type="entry name" value="nSTAND1"/>
</dbReference>
<feature type="repeat" description="WD" evidence="3">
    <location>
        <begin position="1128"/>
        <end position="1169"/>
    </location>
</feature>
<dbReference type="Proteomes" id="UP001521150">
    <property type="component" value="Unassembled WGS sequence"/>
</dbReference>
<evidence type="ECO:0000313" key="6">
    <source>
        <dbReference type="Proteomes" id="UP001521150"/>
    </source>
</evidence>
<dbReference type="InterPro" id="IPR027417">
    <property type="entry name" value="P-loop_NTPase"/>
</dbReference>
<feature type="domain" description="HTH cro/C1-type" evidence="4">
    <location>
        <begin position="21"/>
        <end position="77"/>
    </location>
</feature>
<evidence type="ECO:0000256" key="2">
    <source>
        <dbReference type="ARBA" id="ARBA00022737"/>
    </source>
</evidence>
<gene>
    <name evidence="5" type="ORF">LWC34_15685</name>
</gene>
<dbReference type="Gene3D" id="3.40.50.300">
    <property type="entry name" value="P-loop containing nucleotide triphosphate hydrolases"/>
    <property type="match status" value="1"/>
</dbReference>
<accession>A0ABS8Z8R2</accession>